<dbReference type="EMBL" id="QGGR01000026">
    <property type="protein sequence ID" value="PWK34648.1"/>
    <property type="molecule type" value="Genomic_DNA"/>
</dbReference>
<sequence>MILMSGPDPEIPDDRHRSRQRQLAGDLRALILAGDIGPDQRLPSTAELTRRYAVNNQTVTRALAILKAEGLVTGHRGRSVVSTRRRPAVVRAGHHPAPVTPGREAVTRLLDVGETGAPAQVARAFGIPDGDPVAVRHQMLVLDTEPAELIWTYHPTGIARGTALTENRRLRGGSPAVLAALGHPLRHAVDQVSVRPATVAEFIALQLTGDIPVLRQFRVAYTDGDRPIEVTVMIKAGQQFEIRYELPSPG</sequence>
<dbReference type="InterPro" id="IPR000524">
    <property type="entry name" value="Tscrpt_reg_HTH_GntR"/>
</dbReference>
<reference evidence="5 6" key="1">
    <citation type="submission" date="2018-05" db="EMBL/GenBank/DDBJ databases">
        <title>Genomic Encyclopedia of Archaeal and Bacterial Type Strains, Phase II (KMG-II): from individual species to whole genera.</title>
        <authorList>
            <person name="Goeker M."/>
        </authorList>
    </citation>
    <scope>NUCLEOTIDE SEQUENCE [LARGE SCALE GENOMIC DNA]</scope>
    <source>
        <strain evidence="5 6">DSM 45184</strain>
    </source>
</reference>
<dbReference type="InterPro" id="IPR011663">
    <property type="entry name" value="UTRA"/>
</dbReference>
<dbReference type="Pfam" id="PF07702">
    <property type="entry name" value="UTRA"/>
    <property type="match status" value="1"/>
</dbReference>
<dbReference type="GO" id="GO:0045892">
    <property type="term" value="P:negative regulation of DNA-templated transcription"/>
    <property type="evidence" value="ECO:0007669"/>
    <property type="project" value="TreeGrafter"/>
</dbReference>
<dbReference type="PANTHER" id="PTHR44846">
    <property type="entry name" value="MANNOSYL-D-GLYCERATE TRANSPORT/METABOLISM SYSTEM REPRESSOR MNGR-RELATED"/>
    <property type="match status" value="1"/>
</dbReference>
<dbReference type="Pfam" id="PF00392">
    <property type="entry name" value="GntR"/>
    <property type="match status" value="1"/>
</dbReference>
<name>A0A316EU06_9ACTN</name>
<dbReference type="PRINTS" id="PR00035">
    <property type="entry name" value="HTHGNTR"/>
</dbReference>
<keyword evidence="6" id="KW-1185">Reference proteome</keyword>
<evidence type="ECO:0000256" key="3">
    <source>
        <dbReference type="ARBA" id="ARBA00023163"/>
    </source>
</evidence>
<dbReference type="SMART" id="SM00866">
    <property type="entry name" value="UTRA"/>
    <property type="match status" value="1"/>
</dbReference>
<dbReference type="AlphaFoldDB" id="A0A316EU06"/>
<evidence type="ECO:0000313" key="5">
    <source>
        <dbReference type="EMBL" id="PWK34648.1"/>
    </source>
</evidence>
<dbReference type="SUPFAM" id="SSF64288">
    <property type="entry name" value="Chorismate lyase-like"/>
    <property type="match status" value="1"/>
</dbReference>
<comment type="caution">
    <text evidence="5">The sequence shown here is derived from an EMBL/GenBank/DDBJ whole genome shotgun (WGS) entry which is preliminary data.</text>
</comment>
<keyword evidence="2" id="KW-0238">DNA-binding</keyword>
<dbReference type="SMART" id="SM00345">
    <property type="entry name" value="HTH_GNTR"/>
    <property type="match status" value="1"/>
</dbReference>
<dbReference type="PROSITE" id="PS50949">
    <property type="entry name" value="HTH_GNTR"/>
    <property type="match status" value="1"/>
</dbReference>
<keyword evidence="1" id="KW-0805">Transcription regulation</keyword>
<evidence type="ECO:0000256" key="2">
    <source>
        <dbReference type="ARBA" id="ARBA00023125"/>
    </source>
</evidence>
<proteinExistence type="predicted"/>
<dbReference type="InterPro" id="IPR028978">
    <property type="entry name" value="Chorismate_lyase_/UTRA_dom_sf"/>
</dbReference>
<evidence type="ECO:0000256" key="1">
    <source>
        <dbReference type="ARBA" id="ARBA00023015"/>
    </source>
</evidence>
<accession>A0A316EU06</accession>
<organism evidence="5 6">
    <name type="scientific">Actinoplanes xinjiangensis</name>
    <dbReference type="NCBI Taxonomy" id="512350"/>
    <lineage>
        <taxon>Bacteria</taxon>
        <taxon>Bacillati</taxon>
        <taxon>Actinomycetota</taxon>
        <taxon>Actinomycetes</taxon>
        <taxon>Micromonosporales</taxon>
        <taxon>Micromonosporaceae</taxon>
        <taxon>Actinoplanes</taxon>
    </lineage>
</organism>
<feature type="domain" description="HTH gntR-type" evidence="4">
    <location>
        <begin position="17"/>
        <end position="85"/>
    </location>
</feature>
<dbReference type="Gene3D" id="1.10.10.10">
    <property type="entry name" value="Winged helix-like DNA-binding domain superfamily/Winged helix DNA-binding domain"/>
    <property type="match status" value="1"/>
</dbReference>
<evidence type="ECO:0000259" key="4">
    <source>
        <dbReference type="PROSITE" id="PS50949"/>
    </source>
</evidence>
<dbReference type="Gene3D" id="3.40.1410.10">
    <property type="entry name" value="Chorismate lyase-like"/>
    <property type="match status" value="1"/>
</dbReference>
<keyword evidence="3" id="KW-0804">Transcription</keyword>
<dbReference type="InterPro" id="IPR050679">
    <property type="entry name" value="Bact_HTH_transcr_reg"/>
</dbReference>
<evidence type="ECO:0000313" key="6">
    <source>
        <dbReference type="Proteomes" id="UP000245697"/>
    </source>
</evidence>
<dbReference type="PANTHER" id="PTHR44846:SF17">
    <property type="entry name" value="GNTR-FAMILY TRANSCRIPTIONAL REGULATOR"/>
    <property type="match status" value="1"/>
</dbReference>
<dbReference type="InterPro" id="IPR036388">
    <property type="entry name" value="WH-like_DNA-bd_sf"/>
</dbReference>
<gene>
    <name evidence="5" type="ORF">BC793_12640</name>
</gene>
<dbReference type="Proteomes" id="UP000245697">
    <property type="component" value="Unassembled WGS sequence"/>
</dbReference>
<dbReference type="InterPro" id="IPR036390">
    <property type="entry name" value="WH_DNA-bd_sf"/>
</dbReference>
<dbReference type="GO" id="GO:0003700">
    <property type="term" value="F:DNA-binding transcription factor activity"/>
    <property type="evidence" value="ECO:0007669"/>
    <property type="project" value="InterPro"/>
</dbReference>
<protein>
    <submittedName>
        <fullName evidence="5">GntR family transcriptional regulator</fullName>
    </submittedName>
</protein>
<dbReference type="CDD" id="cd07377">
    <property type="entry name" value="WHTH_GntR"/>
    <property type="match status" value="1"/>
</dbReference>
<dbReference type="SUPFAM" id="SSF46785">
    <property type="entry name" value="Winged helix' DNA-binding domain"/>
    <property type="match status" value="1"/>
</dbReference>
<dbReference type="GO" id="GO:0003677">
    <property type="term" value="F:DNA binding"/>
    <property type="evidence" value="ECO:0007669"/>
    <property type="project" value="UniProtKB-KW"/>
</dbReference>